<keyword evidence="14" id="KW-1185">Reference proteome</keyword>
<evidence type="ECO:0000256" key="7">
    <source>
        <dbReference type="ARBA" id="ARBA00023125"/>
    </source>
</evidence>
<feature type="active site" description="O-(3'-phospho-DNA)-tyrosine intermediate" evidence="10">
    <location>
        <position position="290"/>
    </location>
</feature>
<evidence type="ECO:0000256" key="6">
    <source>
        <dbReference type="ARBA" id="ARBA00022908"/>
    </source>
</evidence>
<comment type="subunit">
    <text evidence="10">Forms a cyclic heterotetrameric complex composed of two molecules of XerC and two molecules of XerD.</text>
</comment>
<dbReference type="InterPro" id="IPR010998">
    <property type="entry name" value="Integrase_recombinase_N"/>
</dbReference>
<keyword evidence="6 10" id="KW-0229">DNA integration</keyword>
<evidence type="ECO:0000313" key="13">
    <source>
        <dbReference type="EMBL" id="SDF36264.1"/>
    </source>
</evidence>
<evidence type="ECO:0000256" key="5">
    <source>
        <dbReference type="ARBA" id="ARBA00022829"/>
    </source>
</evidence>
<feature type="active site" evidence="10">
    <location>
        <position position="255"/>
    </location>
</feature>
<dbReference type="InterPro" id="IPR011932">
    <property type="entry name" value="Recomb_XerD"/>
</dbReference>
<dbReference type="GO" id="GO:0007059">
    <property type="term" value="P:chromosome segregation"/>
    <property type="evidence" value="ECO:0007669"/>
    <property type="project" value="UniProtKB-UniRule"/>
</dbReference>
<dbReference type="NCBIfam" id="TIGR02225">
    <property type="entry name" value="recomb_XerD"/>
    <property type="match status" value="1"/>
</dbReference>
<keyword evidence="7 10" id="KW-0238">DNA-binding</keyword>
<dbReference type="InterPro" id="IPR023009">
    <property type="entry name" value="Tyrosine_recombinase_XerC/XerD"/>
</dbReference>
<comment type="subcellular location">
    <subcellularLocation>
        <location evidence="1 10">Cytoplasm</location>
    </subcellularLocation>
</comment>
<accession>A0A1G7KGX2</accession>
<dbReference type="InterPro" id="IPR044068">
    <property type="entry name" value="CB"/>
</dbReference>
<dbReference type="GO" id="GO:0006313">
    <property type="term" value="P:DNA transposition"/>
    <property type="evidence" value="ECO:0007669"/>
    <property type="project" value="UniProtKB-UniRule"/>
</dbReference>
<evidence type="ECO:0000259" key="12">
    <source>
        <dbReference type="PROSITE" id="PS51900"/>
    </source>
</evidence>
<dbReference type="InterPro" id="IPR050090">
    <property type="entry name" value="Tyrosine_recombinase_XerCD"/>
</dbReference>
<dbReference type="InterPro" id="IPR013762">
    <property type="entry name" value="Integrase-like_cat_sf"/>
</dbReference>
<comment type="similarity">
    <text evidence="10">Belongs to the 'phage' integrase family. XerC subfamily.</text>
</comment>
<dbReference type="Pfam" id="PF02899">
    <property type="entry name" value="Phage_int_SAM_1"/>
    <property type="match status" value="1"/>
</dbReference>
<comment type="similarity">
    <text evidence="2">Belongs to the 'phage' integrase family. XerD subfamily.</text>
</comment>
<reference evidence="14" key="1">
    <citation type="submission" date="2016-10" db="EMBL/GenBank/DDBJ databases">
        <authorList>
            <person name="Varghese N."/>
            <person name="Submissions S."/>
        </authorList>
    </citation>
    <scope>NUCLEOTIDE SEQUENCE [LARGE SCALE GENOMIC DNA]</scope>
    <source>
        <strain evidence="14">KHC7</strain>
    </source>
</reference>
<gene>
    <name evidence="10" type="primary">xerC</name>
    <name evidence="13" type="ORF">SAMN05192586_10495</name>
</gene>
<dbReference type="AlphaFoldDB" id="A0A1G7KGX2"/>
<evidence type="ECO:0000313" key="14">
    <source>
        <dbReference type="Proteomes" id="UP000199355"/>
    </source>
</evidence>
<evidence type="ECO:0000256" key="4">
    <source>
        <dbReference type="ARBA" id="ARBA00022618"/>
    </source>
</evidence>
<dbReference type="GO" id="GO:0003677">
    <property type="term" value="F:DNA binding"/>
    <property type="evidence" value="ECO:0007669"/>
    <property type="project" value="UniProtKB-UniRule"/>
</dbReference>
<dbReference type="NCBIfam" id="NF001399">
    <property type="entry name" value="PRK00283.1"/>
    <property type="match status" value="1"/>
</dbReference>
<keyword evidence="5 10" id="KW-0159">Chromosome partition</keyword>
<dbReference type="GO" id="GO:0005737">
    <property type="term" value="C:cytoplasm"/>
    <property type="evidence" value="ECO:0007669"/>
    <property type="project" value="UniProtKB-SubCell"/>
</dbReference>
<name>A0A1G7KGX2_9BACT</name>
<feature type="active site" evidence="10">
    <location>
        <position position="162"/>
    </location>
</feature>
<evidence type="ECO:0000256" key="10">
    <source>
        <dbReference type="HAMAP-Rule" id="MF_01808"/>
    </source>
</evidence>
<keyword evidence="3 10" id="KW-0963">Cytoplasm</keyword>
<evidence type="ECO:0000256" key="9">
    <source>
        <dbReference type="ARBA" id="ARBA00023306"/>
    </source>
</evidence>
<dbReference type="STRING" id="571438.SAMN05192586_10495"/>
<evidence type="ECO:0000256" key="1">
    <source>
        <dbReference type="ARBA" id="ARBA00004496"/>
    </source>
</evidence>
<organism evidence="13 14">
    <name type="scientific">Desulfovibrio legallii</name>
    <dbReference type="NCBI Taxonomy" id="571438"/>
    <lineage>
        <taxon>Bacteria</taxon>
        <taxon>Pseudomonadati</taxon>
        <taxon>Thermodesulfobacteriota</taxon>
        <taxon>Desulfovibrionia</taxon>
        <taxon>Desulfovibrionales</taxon>
        <taxon>Desulfovibrionaceae</taxon>
        <taxon>Desulfovibrio</taxon>
    </lineage>
</organism>
<evidence type="ECO:0000256" key="2">
    <source>
        <dbReference type="ARBA" id="ARBA00010450"/>
    </source>
</evidence>
<dbReference type="PANTHER" id="PTHR30349">
    <property type="entry name" value="PHAGE INTEGRASE-RELATED"/>
    <property type="match status" value="1"/>
</dbReference>
<feature type="active site" evidence="10">
    <location>
        <position position="281"/>
    </location>
</feature>
<dbReference type="SUPFAM" id="SSF47823">
    <property type="entry name" value="lambda integrase-like, N-terminal domain"/>
    <property type="match status" value="1"/>
</dbReference>
<dbReference type="Pfam" id="PF00589">
    <property type="entry name" value="Phage_integrase"/>
    <property type="match status" value="1"/>
</dbReference>
<feature type="domain" description="Tyr recombinase" evidence="11">
    <location>
        <begin position="122"/>
        <end position="303"/>
    </location>
</feature>
<proteinExistence type="inferred from homology"/>
<dbReference type="GO" id="GO:0051301">
    <property type="term" value="P:cell division"/>
    <property type="evidence" value="ECO:0007669"/>
    <property type="project" value="UniProtKB-KW"/>
</dbReference>
<protein>
    <recommendedName>
        <fullName evidence="10">Tyrosine recombinase XerC</fullName>
    </recommendedName>
</protein>
<sequence length="311" mass="34988">MAHMTQPPAFSSPLAALLPQWCDHLLAERGLAARTVEAYRQDLESFFLFQEELALSGGRLAVAPDEQELFLYLSWLRAHQNTGRTLARRLSALRAFFAFALDAGAVAQNPALLLENPKLPLHLPEVLRKEEMEALLAQPDCSVKTGARDRCMLEMLYAAGLRVSELCNLAVLDLDLQRGLVRVFGKGSKERLVPLHDAMQRMLAVYLQSWRPAFKPTGGQLFVNRSGRALSRQYVWKMVKKYALQAGIRRAISPHTFRHSFATHLLEGGADLRSVQLLLGHADISATEIYTHVQAERLRALHHQFHPRSRA</sequence>
<keyword evidence="9 10" id="KW-0131">Cell cycle</keyword>
<dbReference type="SUPFAM" id="SSF56349">
    <property type="entry name" value="DNA breaking-rejoining enzymes"/>
    <property type="match status" value="1"/>
</dbReference>
<dbReference type="PANTHER" id="PTHR30349:SF81">
    <property type="entry name" value="TYROSINE RECOMBINASE XERC"/>
    <property type="match status" value="1"/>
</dbReference>
<evidence type="ECO:0000256" key="3">
    <source>
        <dbReference type="ARBA" id="ARBA00022490"/>
    </source>
</evidence>
<dbReference type="PROSITE" id="PS51898">
    <property type="entry name" value="TYR_RECOMBINASE"/>
    <property type="match status" value="1"/>
</dbReference>
<dbReference type="InterPro" id="IPR011010">
    <property type="entry name" value="DNA_brk_join_enz"/>
</dbReference>
<dbReference type="Gene3D" id="1.10.150.130">
    <property type="match status" value="1"/>
</dbReference>
<evidence type="ECO:0000256" key="8">
    <source>
        <dbReference type="ARBA" id="ARBA00023172"/>
    </source>
</evidence>
<dbReference type="GO" id="GO:0009037">
    <property type="term" value="F:tyrosine-based site-specific recombinase activity"/>
    <property type="evidence" value="ECO:0007669"/>
    <property type="project" value="UniProtKB-UniRule"/>
</dbReference>
<comment type="function">
    <text evidence="10">Site-specific tyrosine recombinase, which acts by catalyzing the cutting and rejoining of the recombining DNA molecules. The XerC-XerD complex is essential to convert dimers of the bacterial chromosome into monomers to permit their segregation at cell division. It also contributes to the segregational stability of plasmids.</text>
</comment>
<dbReference type="Proteomes" id="UP000199355">
    <property type="component" value="Unassembled WGS sequence"/>
</dbReference>
<feature type="active site" evidence="10">
    <location>
        <position position="258"/>
    </location>
</feature>
<evidence type="ECO:0000259" key="11">
    <source>
        <dbReference type="PROSITE" id="PS51898"/>
    </source>
</evidence>
<dbReference type="HAMAP" id="MF_01808">
    <property type="entry name" value="Recomb_XerC_XerD"/>
    <property type="match status" value="1"/>
</dbReference>
<keyword evidence="4 10" id="KW-0132">Cell division</keyword>
<dbReference type="PROSITE" id="PS51900">
    <property type="entry name" value="CB"/>
    <property type="match status" value="1"/>
</dbReference>
<keyword evidence="8 10" id="KW-0233">DNA recombination</keyword>
<dbReference type="InterPro" id="IPR004107">
    <property type="entry name" value="Integrase_SAM-like_N"/>
</dbReference>
<feature type="active site" evidence="10">
    <location>
        <position position="186"/>
    </location>
</feature>
<dbReference type="Gene3D" id="1.10.443.10">
    <property type="entry name" value="Intergrase catalytic core"/>
    <property type="match status" value="1"/>
</dbReference>
<dbReference type="CDD" id="cd00798">
    <property type="entry name" value="INT_XerDC_C"/>
    <property type="match status" value="1"/>
</dbReference>
<dbReference type="InterPro" id="IPR002104">
    <property type="entry name" value="Integrase_catalytic"/>
</dbReference>
<dbReference type="EMBL" id="FNBX01000004">
    <property type="protein sequence ID" value="SDF36264.1"/>
    <property type="molecule type" value="Genomic_DNA"/>
</dbReference>
<feature type="domain" description="Core-binding (CB)" evidence="12">
    <location>
        <begin position="12"/>
        <end position="101"/>
    </location>
</feature>